<gene>
    <name evidence="2" type="ORF">CYCCA115_LOCUS15494</name>
</gene>
<name>A0AAD2FWZ1_9STRA</name>
<organism evidence="2 3">
    <name type="scientific">Cylindrotheca closterium</name>
    <dbReference type="NCBI Taxonomy" id="2856"/>
    <lineage>
        <taxon>Eukaryota</taxon>
        <taxon>Sar</taxon>
        <taxon>Stramenopiles</taxon>
        <taxon>Ochrophyta</taxon>
        <taxon>Bacillariophyta</taxon>
        <taxon>Bacillariophyceae</taxon>
        <taxon>Bacillariophycidae</taxon>
        <taxon>Bacillariales</taxon>
        <taxon>Bacillariaceae</taxon>
        <taxon>Cylindrotheca</taxon>
    </lineage>
</organism>
<dbReference type="AlphaFoldDB" id="A0AAD2FWZ1"/>
<dbReference type="SMART" id="SM00320">
    <property type="entry name" value="WD40"/>
    <property type="match status" value="3"/>
</dbReference>
<evidence type="ECO:0000313" key="3">
    <source>
        <dbReference type="Proteomes" id="UP001295423"/>
    </source>
</evidence>
<comment type="caution">
    <text evidence="2">The sequence shown here is derived from an EMBL/GenBank/DDBJ whole genome shotgun (WGS) entry which is preliminary data.</text>
</comment>
<dbReference type="PROSITE" id="PS50082">
    <property type="entry name" value="WD_REPEATS_2"/>
    <property type="match status" value="1"/>
</dbReference>
<protein>
    <recommendedName>
        <fullName evidence="4">WD40 repeat-like protein</fullName>
    </recommendedName>
</protein>
<dbReference type="SUPFAM" id="SSF50978">
    <property type="entry name" value="WD40 repeat-like"/>
    <property type="match status" value="1"/>
</dbReference>
<evidence type="ECO:0000256" key="1">
    <source>
        <dbReference type="PROSITE-ProRule" id="PRU00221"/>
    </source>
</evidence>
<evidence type="ECO:0000313" key="2">
    <source>
        <dbReference type="EMBL" id="CAJ1954905.1"/>
    </source>
</evidence>
<dbReference type="InterPro" id="IPR036322">
    <property type="entry name" value="WD40_repeat_dom_sf"/>
</dbReference>
<keyword evidence="1" id="KW-0853">WD repeat</keyword>
<keyword evidence="3" id="KW-1185">Reference proteome</keyword>
<dbReference type="InterPro" id="IPR001680">
    <property type="entry name" value="WD40_rpt"/>
</dbReference>
<dbReference type="EMBL" id="CAKOGP040001870">
    <property type="protein sequence ID" value="CAJ1954905.1"/>
    <property type="molecule type" value="Genomic_DNA"/>
</dbReference>
<dbReference type="Gene3D" id="2.130.10.10">
    <property type="entry name" value="YVTN repeat-like/Quinoprotein amine dehydrogenase"/>
    <property type="match status" value="2"/>
</dbReference>
<accession>A0AAD2FWZ1</accession>
<reference evidence="2" key="1">
    <citation type="submission" date="2023-08" db="EMBL/GenBank/DDBJ databases">
        <authorList>
            <person name="Audoor S."/>
            <person name="Bilcke G."/>
        </authorList>
    </citation>
    <scope>NUCLEOTIDE SEQUENCE</scope>
</reference>
<dbReference type="InterPro" id="IPR015943">
    <property type="entry name" value="WD40/YVTN_repeat-like_dom_sf"/>
</dbReference>
<dbReference type="Pfam" id="PF00400">
    <property type="entry name" value="WD40"/>
    <property type="match status" value="1"/>
</dbReference>
<sequence length="528" mass="58371">MTKQQYGYPTLSKILLWICFSQTAAFERQLHRWKKINSSIRLHDSLSSFYDDFEDVPMPSSSSKSDQDWLDSLKRRHESIERVAIQPSSSSAQYLQNWKSANCESTVRLALDDWIRRMAVENYPLAVCGSASGHIYLADLEQGQELDCIRDVHSAQLHEDDSLYTTTFQNAIRDLYGRYDGGGVIALAIKGDIIASAGREGGVHIARITGEEEDIYKGSRGGTARQTKLSLIREGFLRGLKNTSDSIVTSLAFDVSGTLWVGGYDGRLMGYDAEEMDGNNQPVLLRQKYPMFETKLNSPILSLSINDDIGCGVGCTREGGIFIFSTDDGQVLATWKPVGKRDEFFRTAIIVQNDPDPESVWSVVCGGSEGSVFQRSLNVDALSRSVSDAAPFRDMIENTTHELPSKLRPNHQGVVLAMASPYPGLLVTGAQDGNVRVWDCSSRNTSPVEAVEEEVAEANYDDTGVSSHNLPRCLYAMTGYKVWLGSIFAGKKKLVSDGADNTIIVHSFDGEEDLLLRDDDEEGGFAYE</sequence>
<feature type="repeat" description="WD" evidence="1">
    <location>
        <begin position="407"/>
        <end position="448"/>
    </location>
</feature>
<dbReference type="Proteomes" id="UP001295423">
    <property type="component" value="Unassembled WGS sequence"/>
</dbReference>
<dbReference type="PANTHER" id="PTHR19855">
    <property type="entry name" value="WD40 REPEAT PROTEIN 12, 37"/>
    <property type="match status" value="1"/>
</dbReference>
<proteinExistence type="predicted"/>
<dbReference type="PANTHER" id="PTHR19855:SF11">
    <property type="entry name" value="RIBOSOME BIOGENESIS PROTEIN WDR12"/>
    <property type="match status" value="1"/>
</dbReference>
<evidence type="ECO:0008006" key="4">
    <source>
        <dbReference type="Google" id="ProtNLM"/>
    </source>
</evidence>